<evidence type="ECO:0000256" key="7">
    <source>
        <dbReference type="ARBA" id="ARBA00023209"/>
    </source>
</evidence>
<dbReference type="InterPro" id="IPR016064">
    <property type="entry name" value="NAD/diacylglycerol_kinase_sf"/>
</dbReference>
<dbReference type="EMBL" id="DSYK01000127">
    <property type="protein sequence ID" value="HGS20707.1"/>
    <property type="molecule type" value="Genomic_DNA"/>
</dbReference>
<dbReference type="GO" id="GO:0016301">
    <property type="term" value="F:kinase activity"/>
    <property type="evidence" value="ECO:0007669"/>
    <property type="project" value="UniProtKB-KW"/>
</dbReference>
<dbReference type="PANTHER" id="PTHR12358">
    <property type="entry name" value="SPHINGOSINE KINASE"/>
    <property type="match status" value="1"/>
</dbReference>
<evidence type="ECO:0000256" key="1">
    <source>
        <dbReference type="ARBA" id="ARBA00001946"/>
    </source>
</evidence>
<proteinExistence type="inferred from homology"/>
<dbReference type="GO" id="GO:0005524">
    <property type="term" value="F:ATP binding"/>
    <property type="evidence" value="ECO:0007669"/>
    <property type="project" value="UniProtKB-KW"/>
</dbReference>
<keyword evidence="7" id="KW-0443">Lipid metabolism</keyword>
<dbReference type="Gene3D" id="2.60.200.40">
    <property type="match status" value="1"/>
</dbReference>
<evidence type="ECO:0000256" key="3">
    <source>
        <dbReference type="ARBA" id="ARBA00022679"/>
    </source>
</evidence>
<evidence type="ECO:0000256" key="8">
    <source>
        <dbReference type="ARBA" id="ARBA00023264"/>
    </source>
</evidence>
<evidence type="ECO:0000256" key="4">
    <source>
        <dbReference type="ARBA" id="ARBA00022741"/>
    </source>
</evidence>
<dbReference type="InterPro" id="IPR045540">
    <property type="entry name" value="YegS/DAGK_C"/>
</dbReference>
<dbReference type="Gene3D" id="3.40.50.10330">
    <property type="entry name" value="Probable inorganic polyphosphate/atp-NAD kinase, domain 1"/>
    <property type="match status" value="1"/>
</dbReference>
<keyword evidence="7" id="KW-0444">Lipid biosynthesis</keyword>
<sequence>MSRNKVKLIFNPIANLGRSWPIASSLRPLLTELGGADWTGTVYPTHAAELARQAGEDGYEKVIAMGGDGTVHEVVNGLMQLPPEKRPILGIVPVGTGNDFAYSLGISSIPEEALRQAFQGPVHEIDVAHVEDNRGHSEFWTNTLGIGFDALINIRSRRVVLFQGFAVYFLAMMQALILDYTPYKAHLRTDHQEWDESLLMMVICNGKREGGGFHIAPRASQQDGLLDSVRVPVIRRRRMLLTVPYFMNGTHEKLSYVHSLSFRTLEIDSDRPLYIHSDGEIYAGMHSTVNHLKIECFPSAIRAVAPGF</sequence>
<dbReference type="PANTHER" id="PTHR12358:SF54">
    <property type="entry name" value="SPHINGOSINE KINASE RELATED PROTEIN"/>
    <property type="match status" value="1"/>
</dbReference>
<dbReference type="InterPro" id="IPR001206">
    <property type="entry name" value="Diacylglycerol_kinase_cat_dom"/>
</dbReference>
<dbReference type="SMART" id="SM00046">
    <property type="entry name" value="DAGKc"/>
    <property type="match status" value="1"/>
</dbReference>
<accession>A0A7C4PHV8</accession>
<dbReference type="Pfam" id="PF00781">
    <property type="entry name" value="DAGK_cat"/>
    <property type="match status" value="1"/>
</dbReference>
<keyword evidence="3" id="KW-0808">Transferase</keyword>
<dbReference type="PROSITE" id="PS50146">
    <property type="entry name" value="DAGK"/>
    <property type="match status" value="1"/>
</dbReference>
<dbReference type="SUPFAM" id="SSF111331">
    <property type="entry name" value="NAD kinase/diacylglycerol kinase-like"/>
    <property type="match status" value="1"/>
</dbReference>
<keyword evidence="5 11" id="KW-0418">Kinase</keyword>
<feature type="transmembrane region" description="Helical" evidence="9">
    <location>
        <begin position="159"/>
        <end position="178"/>
    </location>
</feature>
<evidence type="ECO:0000256" key="9">
    <source>
        <dbReference type="SAM" id="Phobius"/>
    </source>
</evidence>
<evidence type="ECO:0000313" key="11">
    <source>
        <dbReference type="EMBL" id="HGS20707.1"/>
    </source>
</evidence>
<dbReference type="AlphaFoldDB" id="A0A7C4PHV8"/>
<keyword evidence="9" id="KW-1133">Transmembrane helix</keyword>
<keyword evidence="4" id="KW-0547">Nucleotide-binding</keyword>
<feature type="domain" description="DAGKc" evidence="10">
    <location>
        <begin position="1"/>
        <end position="135"/>
    </location>
</feature>
<dbReference type="InterPro" id="IPR050187">
    <property type="entry name" value="Lipid_Phosphate_FormReg"/>
</dbReference>
<keyword evidence="6" id="KW-0067">ATP-binding</keyword>
<keyword evidence="8" id="KW-1208">Phospholipid metabolism</keyword>
<organism evidence="11">
    <name type="scientific">Anaerolinea thermolimosa</name>
    <dbReference type="NCBI Taxonomy" id="229919"/>
    <lineage>
        <taxon>Bacteria</taxon>
        <taxon>Bacillati</taxon>
        <taxon>Chloroflexota</taxon>
        <taxon>Anaerolineae</taxon>
        <taxon>Anaerolineales</taxon>
        <taxon>Anaerolineaceae</taxon>
        <taxon>Anaerolinea</taxon>
    </lineage>
</organism>
<gene>
    <name evidence="11" type="ORF">ENT37_02430</name>
</gene>
<evidence type="ECO:0000259" key="10">
    <source>
        <dbReference type="PROSITE" id="PS50146"/>
    </source>
</evidence>
<dbReference type="Pfam" id="PF19279">
    <property type="entry name" value="YegS_C"/>
    <property type="match status" value="1"/>
</dbReference>
<reference evidence="11" key="1">
    <citation type="journal article" date="2020" name="mSystems">
        <title>Genome- and Community-Level Interaction Insights into Carbon Utilization and Element Cycling Functions of Hydrothermarchaeota in Hydrothermal Sediment.</title>
        <authorList>
            <person name="Zhou Z."/>
            <person name="Liu Y."/>
            <person name="Xu W."/>
            <person name="Pan J."/>
            <person name="Luo Z.H."/>
            <person name="Li M."/>
        </authorList>
    </citation>
    <scope>NUCLEOTIDE SEQUENCE [LARGE SCALE GENOMIC DNA]</scope>
    <source>
        <strain evidence="11">SpSt-573</strain>
    </source>
</reference>
<dbReference type="GO" id="GO:0008654">
    <property type="term" value="P:phospholipid biosynthetic process"/>
    <property type="evidence" value="ECO:0007669"/>
    <property type="project" value="UniProtKB-KW"/>
</dbReference>
<protein>
    <submittedName>
        <fullName evidence="11">Diacylglycerol kinase family lipid kinase</fullName>
    </submittedName>
</protein>
<keyword evidence="9" id="KW-0472">Membrane</keyword>
<evidence type="ECO:0000256" key="6">
    <source>
        <dbReference type="ARBA" id="ARBA00022840"/>
    </source>
</evidence>
<evidence type="ECO:0000256" key="5">
    <source>
        <dbReference type="ARBA" id="ARBA00022777"/>
    </source>
</evidence>
<dbReference type="InterPro" id="IPR005218">
    <property type="entry name" value="Diacylglycerol/lipid_kinase"/>
</dbReference>
<name>A0A7C4PHV8_9CHLR</name>
<evidence type="ECO:0000256" key="2">
    <source>
        <dbReference type="ARBA" id="ARBA00005983"/>
    </source>
</evidence>
<comment type="cofactor">
    <cofactor evidence="1">
        <name>Mg(2+)</name>
        <dbReference type="ChEBI" id="CHEBI:18420"/>
    </cofactor>
</comment>
<comment type="caution">
    <text evidence="11">The sequence shown here is derived from an EMBL/GenBank/DDBJ whole genome shotgun (WGS) entry which is preliminary data.</text>
</comment>
<keyword evidence="7" id="KW-0594">Phospholipid biosynthesis</keyword>
<dbReference type="InterPro" id="IPR017438">
    <property type="entry name" value="ATP-NAD_kinase_N"/>
</dbReference>
<keyword evidence="9" id="KW-0812">Transmembrane</keyword>
<comment type="similarity">
    <text evidence="2">Belongs to the diacylglycerol/lipid kinase family.</text>
</comment>
<dbReference type="NCBIfam" id="TIGR00147">
    <property type="entry name" value="YegS/Rv2252/BmrU family lipid kinase"/>
    <property type="match status" value="1"/>
</dbReference>